<organism evidence="3 4">
    <name type="scientific">Silvibacterium dinghuense</name>
    <dbReference type="NCBI Taxonomy" id="1560006"/>
    <lineage>
        <taxon>Bacteria</taxon>
        <taxon>Pseudomonadati</taxon>
        <taxon>Acidobacteriota</taxon>
        <taxon>Terriglobia</taxon>
        <taxon>Terriglobales</taxon>
        <taxon>Acidobacteriaceae</taxon>
        <taxon>Silvibacterium</taxon>
    </lineage>
</organism>
<keyword evidence="1" id="KW-0732">Signal</keyword>
<dbReference type="Pfam" id="PF17132">
    <property type="entry name" value="Glyco_hydro_106"/>
    <property type="match status" value="1"/>
</dbReference>
<gene>
    <name evidence="3" type="ORF">ESZ00_09705</name>
</gene>
<evidence type="ECO:0000313" key="4">
    <source>
        <dbReference type="Proteomes" id="UP000290253"/>
    </source>
</evidence>
<dbReference type="OrthoDB" id="9761519at2"/>
<name>A0A4Q1SCE9_9BACT</name>
<dbReference type="EMBL" id="SDMK01000002">
    <property type="protein sequence ID" value="RXS94906.1"/>
    <property type="molecule type" value="Genomic_DNA"/>
</dbReference>
<evidence type="ECO:0000256" key="1">
    <source>
        <dbReference type="ARBA" id="ARBA00022729"/>
    </source>
</evidence>
<keyword evidence="2 3" id="KW-0378">Hydrolase</keyword>
<dbReference type="Proteomes" id="UP000290253">
    <property type="component" value="Unassembled WGS sequence"/>
</dbReference>
<dbReference type="PANTHER" id="PTHR43817:SF1">
    <property type="entry name" value="HYDROLASE, FAMILY 43, PUTATIVE (AFU_ORTHOLOGUE AFUA_3G01660)-RELATED"/>
    <property type="match status" value="1"/>
</dbReference>
<dbReference type="RefSeq" id="WP_129208075.1">
    <property type="nucleotide sequence ID" value="NZ_BMGU01000003.1"/>
</dbReference>
<keyword evidence="4" id="KW-1185">Reference proteome</keyword>
<sequence>MFAPLRLSFKPNNLERIGMFLRQMIAATIVFTFSLVSYSQTASSPSQEDSISRLRAGFRNPPQQARLRCYWWWLNGNTDKPTIRHDLEQMKEKGFGGVLLVDAGGATQNGNASVPAGPRFGSPAWTELYLYALQEADRLGLEVTLNIQSGWNLGGPGVTPQDAAKLLTFAAIDVQGGSAQDLHLPLPPAANNFYRDIAVLAYPLHHGAAFAITKTDSQAISPASYEHMLRVRSAASEFGMSMEDTAFLLDDDTSTTFKADPTFADASVAEVHVLNLRTDGFVHIQLPAGTWEILRVGYTNSGARVSTSSDTWKGLAIDYLSSHAFDHYWDQNVKPLLIAAKPYHSLKYLATDSWEVGGMNWTEDFREEFEKNRGYDPIPYLPVIAGRIIGNPSVSTRFLTDMRRTVADLIVKQHYDHFAARAAEFGLGAQAESGGPHVAPLDALETFRRSAVPQTEFWAQNNHRRNDRNRYFVKESASAADIYGQPYAAAEGETSIGPQWSESLSEDLKPSFDMAVTEGMNRLVWHEFTSSPASAGVPGQEYFAGTHLNPNVTWWNVGGPFFDYLNRVQFMMQQGHAVRDVLYFYGDQTPNFVRLKADDPAHVLPGYDYDVTNEDALLRTIHIEGEELLGPSGVRWKLLVLPPTRRLSLPVLQFVQRYLKAGGHIASLPPASATGNVPEAEKNKFDQLSAQIWNHCHDGVHRYLKGMVYCTADAHAALQQMEMTPDVELASGDIRIAAASSNTIDWVHRIVDGRSIYFIRSAYGEEKKFSLYLRAQGAAELWDPVTGEIYSASMQVTGDRTRVDLQLPAFGSICIVFPERSTTQSAPTKVREEATEGSWQLKVPGKVALSLDKPEFWTERNELRFFSGTATYQANLHAPRLASGEFACLHTSQIHEVARFHSDDQDPAIVWTDPYQYCIREFKSDRVHLSIDVTNLWHNRLVGDAMDPAQRSTHTNIVIPPADRSLLPSGLSGPVTWWIYRIP</sequence>
<reference evidence="3 4" key="1">
    <citation type="journal article" date="2016" name="Int. J. Syst. Evol. Microbiol.">
        <title>Acidipila dinghuensis sp. nov., an acidobacterium isolated from forest soil.</title>
        <authorList>
            <person name="Jiang Y.W."/>
            <person name="Wang J."/>
            <person name="Chen M.H."/>
            <person name="Lv Y.Y."/>
            <person name="Qiu L.H."/>
        </authorList>
    </citation>
    <scope>NUCLEOTIDE SEQUENCE [LARGE SCALE GENOMIC DNA]</scope>
    <source>
        <strain evidence="3 4">DHOF10</strain>
    </source>
</reference>
<protein>
    <submittedName>
        <fullName evidence="3">Glycoside hydrolase</fullName>
    </submittedName>
</protein>
<comment type="caution">
    <text evidence="3">The sequence shown here is derived from an EMBL/GenBank/DDBJ whole genome shotgun (WGS) entry which is preliminary data.</text>
</comment>
<dbReference type="NCBIfam" id="NF045579">
    <property type="entry name" value="rhamnoside_JR"/>
    <property type="match status" value="1"/>
</dbReference>
<evidence type="ECO:0000313" key="3">
    <source>
        <dbReference type="EMBL" id="RXS94906.1"/>
    </source>
</evidence>
<dbReference type="PANTHER" id="PTHR43817">
    <property type="entry name" value="GLYCOSYL HYDROLASE"/>
    <property type="match status" value="1"/>
</dbReference>
<evidence type="ECO:0000256" key="2">
    <source>
        <dbReference type="ARBA" id="ARBA00022801"/>
    </source>
</evidence>
<proteinExistence type="predicted"/>
<dbReference type="AlphaFoldDB" id="A0A4Q1SCE9"/>
<dbReference type="GO" id="GO:0016787">
    <property type="term" value="F:hydrolase activity"/>
    <property type="evidence" value="ECO:0007669"/>
    <property type="project" value="UniProtKB-KW"/>
</dbReference>
<accession>A0A4Q1SCE9</accession>